<keyword evidence="2" id="KW-0472">Membrane</keyword>
<feature type="transmembrane region" description="Helical" evidence="2">
    <location>
        <begin position="318"/>
        <end position="338"/>
    </location>
</feature>
<feature type="transmembrane region" description="Helical" evidence="2">
    <location>
        <begin position="119"/>
        <end position="140"/>
    </location>
</feature>
<dbReference type="PANTHER" id="PTHR36009:SF3">
    <property type="entry name" value="TRANSMEMBRANE PROTEIN"/>
    <property type="match status" value="1"/>
</dbReference>
<sequence>MAMAAMTTMASPSQSFLPARNHLAPHNRRNSSMRFGFSSVRRLQSPADSQPLTLLAKLPMQESLWRGIRELGDGACLRAVQSETSEVSTDEGKELLGGGNGGNSNGEGGGGNNGGGGEALGWISSALVFAFYGALLYYGLVLAPAQTPYRDQYFIEKLVGLRSNDGFVINTILFCEFYIMGLWPIIYACLLLPSARNKKGGVPAWPFILLSFGIGAGALVPYFGLWQPPPPKVTKAELRSFPLTILENKLLAYGVLLGGAGLFLTAALAPAEQWTEMFQYVRESRFIHVMSVDFLTLSSLAPFWVYNDMATRRWLDKGSWLLPLSLVPFFGPALYLVLRPPLPLSMVEDES</sequence>
<feature type="region of interest" description="Disordered" evidence="1">
    <location>
        <begin position="82"/>
        <end position="111"/>
    </location>
</feature>
<feature type="transmembrane region" description="Helical" evidence="2">
    <location>
        <begin position="204"/>
        <end position="225"/>
    </location>
</feature>
<dbReference type="PANTHER" id="PTHR36009">
    <property type="match status" value="1"/>
</dbReference>
<feature type="region of interest" description="Disordered" evidence="1">
    <location>
        <begin position="1"/>
        <end position="30"/>
    </location>
</feature>
<protein>
    <submittedName>
        <fullName evidence="3">Uncharacterized protein</fullName>
    </submittedName>
</protein>
<feature type="compositionally biased region" description="Gly residues" evidence="1">
    <location>
        <begin position="95"/>
        <end position="111"/>
    </location>
</feature>
<dbReference type="EMBL" id="CM026433">
    <property type="protein sequence ID" value="KAG0553576.1"/>
    <property type="molecule type" value="Genomic_DNA"/>
</dbReference>
<keyword evidence="4" id="KW-1185">Reference proteome</keyword>
<keyword evidence="2" id="KW-1133">Transmembrane helix</keyword>
<evidence type="ECO:0000313" key="4">
    <source>
        <dbReference type="Proteomes" id="UP000822688"/>
    </source>
</evidence>
<evidence type="ECO:0000256" key="2">
    <source>
        <dbReference type="SAM" id="Phobius"/>
    </source>
</evidence>
<feature type="transmembrane region" description="Helical" evidence="2">
    <location>
        <begin position="167"/>
        <end position="192"/>
    </location>
</feature>
<comment type="caution">
    <text evidence="3">The sequence shown here is derived from an EMBL/GenBank/DDBJ whole genome shotgun (WGS) entry which is preliminary data.</text>
</comment>
<accession>A0A8T0G2N6</accession>
<feature type="transmembrane region" description="Helical" evidence="2">
    <location>
        <begin position="250"/>
        <end position="274"/>
    </location>
</feature>
<reference evidence="3" key="1">
    <citation type="submission" date="2020-06" db="EMBL/GenBank/DDBJ databases">
        <title>WGS assembly of Ceratodon purpureus strain R40.</title>
        <authorList>
            <person name="Carey S.B."/>
            <person name="Jenkins J."/>
            <person name="Shu S."/>
            <person name="Lovell J.T."/>
            <person name="Sreedasyam A."/>
            <person name="Maumus F."/>
            <person name="Tiley G.P."/>
            <person name="Fernandez-Pozo N."/>
            <person name="Barry K."/>
            <person name="Chen C."/>
            <person name="Wang M."/>
            <person name="Lipzen A."/>
            <person name="Daum C."/>
            <person name="Saski C.A."/>
            <person name="Payton A.C."/>
            <person name="Mcbreen J.C."/>
            <person name="Conrad R.E."/>
            <person name="Kollar L.M."/>
            <person name="Olsson S."/>
            <person name="Huttunen S."/>
            <person name="Landis J.B."/>
            <person name="Wickett N.J."/>
            <person name="Johnson M.G."/>
            <person name="Rensing S.A."/>
            <person name="Grimwood J."/>
            <person name="Schmutz J."/>
            <person name="Mcdaniel S.F."/>
        </authorList>
    </citation>
    <scope>NUCLEOTIDE SEQUENCE</scope>
    <source>
        <strain evidence="3">R40</strain>
    </source>
</reference>
<proteinExistence type="predicted"/>
<feature type="transmembrane region" description="Helical" evidence="2">
    <location>
        <begin position="286"/>
        <end position="306"/>
    </location>
</feature>
<evidence type="ECO:0000313" key="3">
    <source>
        <dbReference type="EMBL" id="KAG0553576.1"/>
    </source>
</evidence>
<evidence type="ECO:0000256" key="1">
    <source>
        <dbReference type="SAM" id="MobiDB-lite"/>
    </source>
</evidence>
<organism evidence="3 4">
    <name type="scientific">Ceratodon purpureus</name>
    <name type="common">Fire moss</name>
    <name type="synonym">Dicranum purpureum</name>
    <dbReference type="NCBI Taxonomy" id="3225"/>
    <lineage>
        <taxon>Eukaryota</taxon>
        <taxon>Viridiplantae</taxon>
        <taxon>Streptophyta</taxon>
        <taxon>Embryophyta</taxon>
        <taxon>Bryophyta</taxon>
        <taxon>Bryophytina</taxon>
        <taxon>Bryopsida</taxon>
        <taxon>Dicranidae</taxon>
        <taxon>Pseudoditrichales</taxon>
        <taxon>Ditrichaceae</taxon>
        <taxon>Ceratodon</taxon>
    </lineage>
</organism>
<keyword evidence="2" id="KW-0812">Transmembrane</keyword>
<dbReference type="AlphaFoldDB" id="A0A8T0G2N6"/>
<gene>
    <name evidence="3" type="ORF">KC19_12G022100</name>
</gene>
<name>A0A8T0G2N6_CERPU</name>
<dbReference type="Proteomes" id="UP000822688">
    <property type="component" value="Chromosome 12"/>
</dbReference>
<feature type="compositionally biased region" description="Low complexity" evidence="1">
    <location>
        <begin position="1"/>
        <end position="10"/>
    </location>
</feature>